<dbReference type="RefSeq" id="WP_254091949.1">
    <property type="nucleotide sequence ID" value="NZ_JAHESC010000030.1"/>
</dbReference>
<dbReference type="EMBL" id="JAHESC010000030">
    <property type="protein sequence ID" value="MBT1688722.1"/>
    <property type="molecule type" value="Genomic_DNA"/>
</dbReference>
<dbReference type="AlphaFoldDB" id="A0AAP2DG47"/>
<evidence type="ECO:0000313" key="2">
    <source>
        <dbReference type="Proteomes" id="UP001319180"/>
    </source>
</evidence>
<organism evidence="1 2">
    <name type="scientific">Dawidia soli</name>
    <dbReference type="NCBI Taxonomy" id="2782352"/>
    <lineage>
        <taxon>Bacteria</taxon>
        <taxon>Pseudomonadati</taxon>
        <taxon>Bacteroidota</taxon>
        <taxon>Cytophagia</taxon>
        <taxon>Cytophagales</taxon>
        <taxon>Chryseotaleaceae</taxon>
        <taxon>Dawidia</taxon>
    </lineage>
</organism>
<gene>
    <name evidence="1" type="ORF">KK078_19285</name>
</gene>
<sequence length="55" mass="6367">MTWLVLLITVVVTTGLVYGHLWIIRNRKTNPALYRNRGPVYFLVWVILQIGDIIG</sequence>
<accession>A0AAP2DG47</accession>
<keyword evidence="2" id="KW-1185">Reference proteome</keyword>
<reference evidence="1 2" key="1">
    <citation type="submission" date="2021-05" db="EMBL/GenBank/DDBJ databases">
        <title>A Polyphasic approach of four new species of the genus Ohtaekwangia: Ohtaekwangia histidinii sp. nov., Ohtaekwangia cretensis sp. nov., Ohtaekwangia indiensis sp. nov., Ohtaekwangia reichenbachii sp. nov. from diverse environment.</title>
        <authorList>
            <person name="Octaviana S."/>
        </authorList>
    </citation>
    <scope>NUCLEOTIDE SEQUENCE [LARGE SCALE GENOMIC DNA]</scope>
    <source>
        <strain evidence="1 2">PWU37</strain>
    </source>
</reference>
<dbReference type="Proteomes" id="UP001319180">
    <property type="component" value="Unassembled WGS sequence"/>
</dbReference>
<protein>
    <submittedName>
        <fullName evidence="1">Uncharacterized protein</fullName>
    </submittedName>
</protein>
<name>A0AAP2DG47_9BACT</name>
<evidence type="ECO:0000313" key="1">
    <source>
        <dbReference type="EMBL" id="MBT1688722.1"/>
    </source>
</evidence>
<proteinExistence type="predicted"/>
<comment type="caution">
    <text evidence="1">The sequence shown here is derived from an EMBL/GenBank/DDBJ whole genome shotgun (WGS) entry which is preliminary data.</text>
</comment>